<dbReference type="Proteomes" id="UP000831880">
    <property type="component" value="Chromosome"/>
</dbReference>
<keyword evidence="3" id="KW-1185">Reference proteome</keyword>
<keyword evidence="1" id="KW-0472">Membrane</keyword>
<organism evidence="2 3">
    <name type="scientific">Halobacillus shinanisalinarum</name>
    <dbReference type="NCBI Taxonomy" id="2932258"/>
    <lineage>
        <taxon>Bacteria</taxon>
        <taxon>Bacillati</taxon>
        <taxon>Bacillota</taxon>
        <taxon>Bacilli</taxon>
        <taxon>Bacillales</taxon>
        <taxon>Bacillaceae</taxon>
        <taxon>Halobacillus</taxon>
    </lineage>
</organism>
<feature type="transmembrane region" description="Helical" evidence="1">
    <location>
        <begin position="167"/>
        <end position="186"/>
    </location>
</feature>
<feature type="transmembrane region" description="Helical" evidence="1">
    <location>
        <begin position="198"/>
        <end position="214"/>
    </location>
</feature>
<keyword evidence="1" id="KW-0812">Transmembrane</keyword>
<gene>
    <name evidence="2" type="ORF">MUO14_07245</name>
</gene>
<feature type="transmembrane region" description="Helical" evidence="1">
    <location>
        <begin position="78"/>
        <end position="98"/>
    </location>
</feature>
<feature type="transmembrane region" description="Helical" evidence="1">
    <location>
        <begin position="110"/>
        <end position="135"/>
    </location>
</feature>
<reference evidence="2 3" key="1">
    <citation type="submission" date="2022-04" db="EMBL/GenBank/DDBJ databases">
        <title>Halobacillus sp. isolated from saltern.</title>
        <authorList>
            <person name="Won M."/>
            <person name="Lee C.-M."/>
            <person name="Woen H.-Y."/>
            <person name="Kwon S.-W."/>
        </authorList>
    </citation>
    <scope>NUCLEOTIDE SEQUENCE [LARGE SCALE GENOMIC DNA]</scope>
    <source>
        <strain evidence="2 3">SSTM10-2</strain>
    </source>
</reference>
<sequence>MPSAWIIGPFVIKSSIIIVVGSFIVGFIFFRLSSPFSKLETKQRSDEMISLLIVFVISLWIGKILVNFSTFLSDPRAILAYPSDSRAFYIAVLFTMVYGEFKMVDHYQKLLDLLFSFMYIFLSASFVYEFVQITWGGGEDVWGYLGLLVTLLIILILLQSKATIAKLTFVSILGWSLGQWVLSTFYQTSVFHYYLDQWFYSVIFISSLFLILYRKRVK</sequence>
<feature type="transmembrane region" description="Helical" evidence="1">
    <location>
        <begin position="141"/>
        <end position="158"/>
    </location>
</feature>
<dbReference type="EMBL" id="CP095074">
    <property type="protein sequence ID" value="UOQ94730.1"/>
    <property type="molecule type" value="Genomic_DNA"/>
</dbReference>
<feature type="transmembrane region" description="Helical" evidence="1">
    <location>
        <begin position="51"/>
        <end position="72"/>
    </location>
</feature>
<proteinExistence type="predicted"/>
<accession>A0ABY4H495</accession>
<evidence type="ECO:0000313" key="3">
    <source>
        <dbReference type="Proteomes" id="UP000831880"/>
    </source>
</evidence>
<evidence type="ECO:0000256" key="1">
    <source>
        <dbReference type="SAM" id="Phobius"/>
    </source>
</evidence>
<name>A0ABY4H495_9BACI</name>
<evidence type="ECO:0000313" key="2">
    <source>
        <dbReference type="EMBL" id="UOQ94730.1"/>
    </source>
</evidence>
<feature type="transmembrane region" description="Helical" evidence="1">
    <location>
        <begin position="6"/>
        <end position="30"/>
    </location>
</feature>
<dbReference type="RefSeq" id="WP_244754573.1">
    <property type="nucleotide sequence ID" value="NZ_CP095074.1"/>
</dbReference>
<protein>
    <submittedName>
        <fullName evidence="2">Uncharacterized protein</fullName>
    </submittedName>
</protein>
<keyword evidence="1" id="KW-1133">Transmembrane helix</keyword>